<organism evidence="2 3">
    <name type="scientific">Brenneria goodwinii</name>
    <dbReference type="NCBI Taxonomy" id="1109412"/>
    <lineage>
        <taxon>Bacteria</taxon>
        <taxon>Pseudomonadati</taxon>
        <taxon>Pseudomonadota</taxon>
        <taxon>Gammaproteobacteria</taxon>
        <taxon>Enterobacterales</taxon>
        <taxon>Pectobacteriaceae</taxon>
        <taxon>Brenneria</taxon>
    </lineage>
</organism>
<evidence type="ECO:0000256" key="1">
    <source>
        <dbReference type="SAM" id="Phobius"/>
    </source>
</evidence>
<dbReference type="STRING" id="1109412.BN1221_03366"/>
<keyword evidence="1" id="KW-0472">Membrane</keyword>
<dbReference type="OrthoDB" id="8890083at2"/>
<keyword evidence="3" id="KW-1185">Reference proteome</keyword>
<feature type="transmembrane region" description="Helical" evidence="1">
    <location>
        <begin position="12"/>
        <end position="28"/>
    </location>
</feature>
<dbReference type="AlphaFoldDB" id="A0A0G4JYA5"/>
<evidence type="ECO:0000313" key="3">
    <source>
        <dbReference type="Proteomes" id="UP000044377"/>
    </source>
</evidence>
<dbReference type="RefSeq" id="WP_156186752.1">
    <property type="nucleotide sequence ID" value="NZ_CGIG01000001.1"/>
</dbReference>
<dbReference type="Proteomes" id="UP000044377">
    <property type="component" value="Unassembled WGS sequence"/>
</dbReference>
<evidence type="ECO:0000313" key="2">
    <source>
        <dbReference type="EMBL" id="CPR18721.1"/>
    </source>
</evidence>
<gene>
    <name evidence="2" type="ORF">BN1221_03366</name>
</gene>
<keyword evidence="1" id="KW-1133">Transmembrane helix</keyword>
<reference evidence="3" key="1">
    <citation type="submission" date="2015-01" db="EMBL/GenBank/DDBJ databases">
        <authorList>
            <person name="Paterson Steve"/>
        </authorList>
    </citation>
    <scope>NUCLEOTIDE SEQUENCE [LARGE SCALE GENOMIC DNA]</scope>
    <source>
        <strain evidence="3">OBR1</strain>
    </source>
</reference>
<accession>A0A0G4JYA5</accession>
<protein>
    <submittedName>
        <fullName evidence="2">Uncharacterized protein</fullName>
    </submittedName>
</protein>
<dbReference type="EMBL" id="CGIG01000001">
    <property type="protein sequence ID" value="CPR18721.1"/>
    <property type="molecule type" value="Genomic_DNA"/>
</dbReference>
<name>A0A0G4JYA5_9GAMM</name>
<proteinExistence type="predicted"/>
<keyword evidence="1" id="KW-0812">Transmembrane</keyword>
<sequence length="262" mass="30125">MSKTNGIMPKKKIVIITVSVILLLLFLFRNKIFLPMGEQVKFSVELPKEMETSPLKVMYRSEICKASKPRSDGGSYKVPGYYYKEVIPSGSRDVNKYNIPLNGWGGCLWKLSNLIIETSYSNSLKYNANKIIGTGLIFVFDNNLPQLYHGPYEYSEGDEIFYGDVVMTKNYFPWYSYNIKQNSNVLWTYGGGVYSTYKVINTKSISLAFKSNPGVIVHSEWPVNNKEREFTKYSYPDGSVIVSRDEKPDYERLIHIKEKTNK</sequence>